<proteinExistence type="predicted"/>
<evidence type="ECO:0000313" key="1">
    <source>
        <dbReference type="EMBL" id="GAA4915783.1"/>
    </source>
</evidence>
<gene>
    <name evidence="1" type="ORF">GCM10025790_08500</name>
</gene>
<organism evidence="1 2">
    <name type="scientific">Nesterenkonia rhizosphaerae</name>
    <dbReference type="NCBI Taxonomy" id="1348272"/>
    <lineage>
        <taxon>Bacteria</taxon>
        <taxon>Bacillati</taxon>
        <taxon>Actinomycetota</taxon>
        <taxon>Actinomycetes</taxon>
        <taxon>Micrococcales</taxon>
        <taxon>Micrococcaceae</taxon>
        <taxon>Nesterenkonia</taxon>
    </lineage>
</organism>
<accession>A0ABP9FUB1</accession>
<evidence type="ECO:0000313" key="2">
    <source>
        <dbReference type="Proteomes" id="UP001500368"/>
    </source>
</evidence>
<dbReference type="RefSeq" id="WP_345476835.1">
    <property type="nucleotide sequence ID" value="NZ_BAABLW010000005.1"/>
</dbReference>
<reference evidence="2" key="1">
    <citation type="journal article" date="2019" name="Int. J. Syst. Evol. Microbiol.">
        <title>The Global Catalogue of Microorganisms (GCM) 10K type strain sequencing project: providing services to taxonomists for standard genome sequencing and annotation.</title>
        <authorList>
            <consortium name="The Broad Institute Genomics Platform"/>
            <consortium name="The Broad Institute Genome Sequencing Center for Infectious Disease"/>
            <person name="Wu L."/>
            <person name="Ma J."/>
        </authorList>
    </citation>
    <scope>NUCLEOTIDE SEQUENCE [LARGE SCALE GENOMIC DNA]</scope>
    <source>
        <strain evidence="2">JCM 19129</strain>
    </source>
</reference>
<sequence length="61" mass="6791">MTKHPEQRPAVIAQRLTLTWDASPVQYTDDKQGELAKAVNEGRISLRRALAKGYQVGQGIK</sequence>
<name>A0ABP9FUB1_9MICC</name>
<dbReference type="Proteomes" id="UP001500368">
    <property type="component" value="Unassembled WGS sequence"/>
</dbReference>
<keyword evidence="2" id="KW-1185">Reference proteome</keyword>
<comment type="caution">
    <text evidence="1">The sequence shown here is derived from an EMBL/GenBank/DDBJ whole genome shotgun (WGS) entry which is preliminary data.</text>
</comment>
<protein>
    <submittedName>
        <fullName evidence="1">Uncharacterized protein</fullName>
    </submittedName>
</protein>
<dbReference type="EMBL" id="BAABLW010000005">
    <property type="protein sequence ID" value="GAA4915783.1"/>
    <property type="molecule type" value="Genomic_DNA"/>
</dbReference>